<feature type="region of interest" description="Disordered" evidence="1">
    <location>
        <begin position="115"/>
        <end position="143"/>
    </location>
</feature>
<comment type="caution">
    <text evidence="3">The sequence shown here is derived from an EMBL/GenBank/DDBJ whole genome shotgun (WGS) entry which is preliminary data.</text>
</comment>
<feature type="compositionally biased region" description="Basic and acidic residues" evidence="1">
    <location>
        <begin position="115"/>
        <end position="124"/>
    </location>
</feature>
<dbReference type="InterPro" id="IPR052607">
    <property type="entry name" value="CEP104-like"/>
</dbReference>
<reference evidence="3 4" key="1">
    <citation type="submission" date="2014-10" db="EMBL/GenBank/DDBJ databases">
        <title>Draft genome of the hookworm Ancylostoma caninum.</title>
        <authorList>
            <person name="Mitreva M."/>
        </authorList>
    </citation>
    <scope>NUCLEOTIDE SEQUENCE [LARGE SCALE GENOMIC DNA]</scope>
    <source>
        <strain evidence="3 4">Baltimore</strain>
    </source>
</reference>
<dbReference type="PANTHER" id="PTHR13371">
    <property type="entry name" value="GLYCINE-, GLUTAMATE-, THIENYLCYCLOHEXYLPIPERIDINE-BINDING PROTEIN"/>
    <property type="match status" value="1"/>
</dbReference>
<feature type="compositionally biased region" description="Basic and acidic residues" evidence="1">
    <location>
        <begin position="133"/>
        <end position="143"/>
    </location>
</feature>
<protein>
    <recommendedName>
        <fullName evidence="2">Centrosomal protein CEP104 Zn finger domain-containing protein</fullName>
    </recommendedName>
</protein>
<dbReference type="EMBL" id="JOJR01000373">
    <property type="protein sequence ID" value="RCN38835.1"/>
    <property type="molecule type" value="Genomic_DNA"/>
</dbReference>
<sequence length="143" mass="15462">MTRCSACGLAIDATDNANGVGHPMCRGRPPPGGAQWCPLCAVAVDDTKQAWKTHLTTECYNNPRRNGPEMEFDTAPEIKSEKQVRPTSSASTKVGTSGARLIDANKLVAALQEVQQRKKQESMKKKASTTAVKETESQQKSES</sequence>
<dbReference type="AlphaFoldDB" id="A0A368G786"/>
<dbReference type="Proteomes" id="UP000252519">
    <property type="component" value="Unassembled WGS sequence"/>
</dbReference>
<feature type="region of interest" description="Disordered" evidence="1">
    <location>
        <begin position="77"/>
        <end position="97"/>
    </location>
</feature>
<proteinExistence type="predicted"/>
<name>A0A368G786_ANCCA</name>
<keyword evidence="4" id="KW-1185">Reference proteome</keyword>
<dbReference type="Pfam" id="PF21039">
    <property type="entry name" value="CEP104_ZnF"/>
    <property type="match status" value="1"/>
</dbReference>
<evidence type="ECO:0000313" key="3">
    <source>
        <dbReference type="EMBL" id="RCN38835.1"/>
    </source>
</evidence>
<feature type="compositionally biased region" description="Polar residues" evidence="1">
    <location>
        <begin position="85"/>
        <end position="95"/>
    </location>
</feature>
<organism evidence="3 4">
    <name type="scientific">Ancylostoma caninum</name>
    <name type="common">Dog hookworm</name>
    <dbReference type="NCBI Taxonomy" id="29170"/>
    <lineage>
        <taxon>Eukaryota</taxon>
        <taxon>Metazoa</taxon>
        <taxon>Ecdysozoa</taxon>
        <taxon>Nematoda</taxon>
        <taxon>Chromadorea</taxon>
        <taxon>Rhabditida</taxon>
        <taxon>Rhabditina</taxon>
        <taxon>Rhabditomorpha</taxon>
        <taxon>Strongyloidea</taxon>
        <taxon>Ancylostomatidae</taxon>
        <taxon>Ancylostomatinae</taxon>
        <taxon>Ancylostoma</taxon>
    </lineage>
</organism>
<gene>
    <name evidence="3" type="ORF">ANCCAN_15242</name>
</gene>
<feature type="domain" description="Centrosomal protein CEP104 Zn finger" evidence="2">
    <location>
        <begin position="1"/>
        <end position="56"/>
    </location>
</feature>
<evidence type="ECO:0000259" key="2">
    <source>
        <dbReference type="Pfam" id="PF21039"/>
    </source>
</evidence>
<evidence type="ECO:0000313" key="4">
    <source>
        <dbReference type="Proteomes" id="UP000252519"/>
    </source>
</evidence>
<dbReference type="OrthoDB" id="66599at2759"/>
<dbReference type="PANTHER" id="PTHR13371:SF0">
    <property type="entry name" value="CENTROSOMAL PROTEIN OF 104 KDA"/>
    <property type="match status" value="1"/>
</dbReference>
<evidence type="ECO:0000256" key="1">
    <source>
        <dbReference type="SAM" id="MobiDB-lite"/>
    </source>
</evidence>
<dbReference type="InterPro" id="IPR048738">
    <property type="entry name" value="CEP104_Znf"/>
</dbReference>
<dbReference type="GO" id="GO:0005929">
    <property type="term" value="C:cilium"/>
    <property type="evidence" value="ECO:0007669"/>
    <property type="project" value="TreeGrafter"/>
</dbReference>
<accession>A0A368G786</accession>